<evidence type="ECO:0000259" key="16">
    <source>
        <dbReference type="Pfam" id="PF02776"/>
    </source>
</evidence>
<evidence type="ECO:0000256" key="1">
    <source>
        <dbReference type="ARBA" id="ARBA00001920"/>
    </source>
</evidence>
<dbReference type="InterPro" id="IPR011766">
    <property type="entry name" value="TPP_enzyme_TPP-bd"/>
</dbReference>
<comment type="function">
    <text evidence="3">Decarboxylates branched-chain and aromatic alpha-keto acids to aldehydes.</text>
</comment>
<feature type="binding site" evidence="11">
    <location>
        <position position="26"/>
    </location>
    <ligand>
        <name>pyruvate</name>
        <dbReference type="ChEBI" id="CHEBI:15361"/>
        <label>1</label>
        <note>substrate; ligand shared between two neighboring subunits</note>
    </ligand>
</feature>
<dbReference type="InterPro" id="IPR012110">
    <property type="entry name" value="PDC/IPDC-like"/>
</dbReference>
<evidence type="ECO:0000256" key="7">
    <source>
        <dbReference type="ARBA" id="ARBA00022793"/>
    </source>
</evidence>
<evidence type="ECO:0000256" key="12">
    <source>
        <dbReference type="PIRSR" id="PIRSR036565-2"/>
    </source>
</evidence>
<feature type="domain" description="Thiamine pyrophosphate enzyme TPP-binding" evidence="15">
    <location>
        <begin position="392"/>
        <end position="519"/>
    </location>
</feature>
<evidence type="ECO:0000256" key="4">
    <source>
        <dbReference type="ARBA" id="ARBA00007812"/>
    </source>
</evidence>
<keyword evidence="8 12" id="KW-0460">Magnesium</keyword>
<dbReference type="Pfam" id="PF02775">
    <property type="entry name" value="TPP_enzyme_C"/>
    <property type="match status" value="1"/>
</dbReference>
<dbReference type="PATRIC" id="fig|1423744.4.peg.1195"/>
<feature type="binding site" evidence="11">
    <location>
        <position position="113"/>
    </location>
    <ligand>
        <name>pyruvate</name>
        <dbReference type="ChEBI" id="CHEBI:15361"/>
        <label>1</label>
        <note>substrate; ligand shared between two neighboring subunits</note>
    </ligand>
</feature>
<dbReference type="PANTHER" id="PTHR43452">
    <property type="entry name" value="PYRUVATE DECARBOXYLASE"/>
    <property type="match status" value="1"/>
</dbReference>
<keyword evidence="9 13" id="KW-0786">Thiamine pyrophosphate</keyword>
<evidence type="ECO:0000256" key="13">
    <source>
        <dbReference type="RuleBase" id="RU362132"/>
    </source>
</evidence>
<dbReference type="InterPro" id="IPR029061">
    <property type="entry name" value="THDP-binding"/>
</dbReference>
<dbReference type="Gene3D" id="3.40.50.1220">
    <property type="entry name" value="TPP-binding domain"/>
    <property type="match status" value="1"/>
</dbReference>
<dbReference type="Proteomes" id="UP000051378">
    <property type="component" value="Unassembled WGS sequence"/>
</dbReference>
<dbReference type="InterPro" id="IPR047214">
    <property type="entry name" value="TPP_PDC_IPDC"/>
</dbReference>
<comment type="cofactor">
    <cofactor evidence="1">
        <name>a metal cation</name>
        <dbReference type="ChEBI" id="CHEBI:25213"/>
    </cofactor>
</comment>
<dbReference type="AlphaFoldDB" id="A0A0R2DL31"/>
<dbReference type="Gene3D" id="3.40.50.970">
    <property type="match status" value="2"/>
</dbReference>
<feature type="domain" description="Thiamine pyrophosphate enzyme N-terminal TPP-binding" evidence="16">
    <location>
        <begin position="3"/>
        <end position="112"/>
    </location>
</feature>
<feature type="binding site" evidence="11">
    <location>
        <position position="468"/>
    </location>
    <ligand>
        <name>pyruvate</name>
        <dbReference type="ChEBI" id="CHEBI:15361"/>
        <label>1</label>
        <note>substrate; ligand shared between two neighboring subunits</note>
    </ligand>
</feature>
<keyword evidence="18" id="KW-1185">Reference proteome</keyword>
<sequence length="553" mass="61147">MYTLADYLLDVTKYLGSDEIFGVPGDFNLQFLDHITHRHDMKWIGNANELNASYMADGYARERGFATFVTTFGVGELSAINGLAGSVAEQVPVLEIVGAPTTKVQHNGGLVHHTFADSQFKRFIKAHEALGLKASFLTKDNAINQINDTIHYIYENKKPAYLVLPTDLVALPVNDNLKANIPHLFESKQTDVSQSFETITSAIKTAKKPVIIVGHEAQRFNLGDAIEDFSKHNNIPVATLAMGKSTVSEEFENFIGTYNGSISDEAINRFVDEADTVITIGAKLTDSITGGFTQSFGPEKTISLNFDNVTIYGERLTTPYNFEAVINQLAATNLNQNYDKVVRPQLASNELKATDNKLTQEFYDRALQYFVQGKNTLVAEQGTSFFGLASQQLKANTNFIGQPLWGSIGYAFPSALGSQFANQKDNRRTVLSTGEGSLLLTIQDFGVAFKENLTPVIFIIENSGYTVERVIHGETEPYNDVPQLNYYTIPHAFGATDKQYLFINVDTEKDLVNAMQKANDIPDKLIVIQANMGVMDAPEQLIKTGQLFEAQNH</sequence>
<evidence type="ECO:0000313" key="18">
    <source>
        <dbReference type="Proteomes" id="UP000051378"/>
    </source>
</evidence>
<dbReference type="OrthoDB" id="4494979at2"/>
<keyword evidence="6 12" id="KW-0479">Metal-binding</keyword>
<dbReference type="FunFam" id="3.40.50.970:FF:000024">
    <property type="entry name" value="Pyruvate decarboxylase isozyme"/>
    <property type="match status" value="1"/>
</dbReference>
<protein>
    <recommendedName>
        <fullName evidence="5">Alpha-keto-acid decarboxylase</fullName>
    </recommendedName>
</protein>
<feature type="binding site" evidence="11">
    <location>
        <position position="154"/>
    </location>
    <ligand>
        <name>pyruvate</name>
        <dbReference type="ChEBI" id="CHEBI:15361"/>
        <label>2</label>
        <note>allosteric activator</note>
    </ligand>
</feature>
<feature type="binding site" evidence="12">
    <location>
        <position position="462"/>
    </location>
    <ligand>
        <name>Mg(2+)</name>
        <dbReference type="ChEBI" id="CHEBI:18420"/>
    </ligand>
</feature>
<dbReference type="PANTHER" id="PTHR43452:SF30">
    <property type="entry name" value="PYRUVATE DECARBOXYLASE ISOZYME 1-RELATED"/>
    <property type="match status" value="1"/>
</dbReference>
<evidence type="ECO:0000256" key="2">
    <source>
        <dbReference type="ARBA" id="ARBA00001964"/>
    </source>
</evidence>
<evidence type="ECO:0000256" key="3">
    <source>
        <dbReference type="ARBA" id="ARBA00002938"/>
    </source>
</evidence>
<evidence type="ECO:0000256" key="8">
    <source>
        <dbReference type="ARBA" id="ARBA00022842"/>
    </source>
</evidence>
<evidence type="ECO:0000259" key="15">
    <source>
        <dbReference type="Pfam" id="PF02775"/>
    </source>
</evidence>
<dbReference type="EMBL" id="AYZL01000006">
    <property type="protein sequence ID" value="KRN04808.1"/>
    <property type="molecule type" value="Genomic_DNA"/>
</dbReference>
<feature type="binding site" evidence="12">
    <location>
        <position position="464"/>
    </location>
    <ligand>
        <name>Mg(2+)</name>
        <dbReference type="ChEBI" id="CHEBI:18420"/>
    </ligand>
</feature>
<dbReference type="CDD" id="cd07038">
    <property type="entry name" value="TPP_PYR_PDC_IPDC_like"/>
    <property type="match status" value="1"/>
</dbReference>
<dbReference type="GO" id="GO:0000287">
    <property type="term" value="F:magnesium ion binding"/>
    <property type="evidence" value="ECO:0007669"/>
    <property type="project" value="InterPro"/>
</dbReference>
<dbReference type="InterPro" id="IPR012000">
    <property type="entry name" value="Thiamin_PyroP_enz_cen_dom"/>
</dbReference>
<dbReference type="GO" id="GO:0030976">
    <property type="term" value="F:thiamine pyrophosphate binding"/>
    <property type="evidence" value="ECO:0007669"/>
    <property type="project" value="InterPro"/>
</dbReference>
<comment type="similarity">
    <text evidence="4 13">Belongs to the TPP enzyme family.</text>
</comment>
<dbReference type="STRING" id="1423744.FC86_GL001165"/>
<name>A0A0R2DL31_9LACO</name>
<comment type="caution">
    <text evidence="17">The sequence shown here is derived from an EMBL/GenBank/DDBJ whole genome shotgun (WGS) entry which is preliminary data.</text>
</comment>
<feature type="domain" description="Thiamine pyrophosphate enzyme central" evidence="14">
    <location>
        <begin position="198"/>
        <end position="311"/>
    </location>
</feature>
<reference evidence="17 18" key="1">
    <citation type="journal article" date="2015" name="Genome Announc.">
        <title>Expanding the biotechnology potential of lactobacilli through comparative genomics of 213 strains and associated genera.</title>
        <authorList>
            <person name="Sun Z."/>
            <person name="Harris H.M."/>
            <person name="McCann A."/>
            <person name="Guo C."/>
            <person name="Argimon S."/>
            <person name="Zhang W."/>
            <person name="Yang X."/>
            <person name="Jeffery I.B."/>
            <person name="Cooney J.C."/>
            <person name="Kagawa T.F."/>
            <person name="Liu W."/>
            <person name="Song Y."/>
            <person name="Salvetti E."/>
            <person name="Wrobel A."/>
            <person name="Rasinkangas P."/>
            <person name="Parkhill J."/>
            <person name="Rea M.C."/>
            <person name="O'Sullivan O."/>
            <person name="Ritari J."/>
            <person name="Douillard F.P."/>
            <person name="Paul Ross R."/>
            <person name="Yang R."/>
            <person name="Briner A.E."/>
            <person name="Felis G.E."/>
            <person name="de Vos W.M."/>
            <person name="Barrangou R."/>
            <person name="Klaenhammer T.R."/>
            <person name="Caufield P.W."/>
            <person name="Cui Y."/>
            <person name="Zhang H."/>
            <person name="O'Toole P.W."/>
        </authorList>
    </citation>
    <scope>NUCLEOTIDE SEQUENCE [LARGE SCALE GENOMIC DNA]</scope>
    <source>
        <strain evidence="17 18">DSM 23037</strain>
    </source>
</reference>
<accession>A0A0R2DL31</accession>
<keyword evidence="7" id="KW-0210">Decarboxylase</keyword>
<dbReference type="PIRSF" id="PIRSF036565">
    <property type="entry name" value="Pyruvt_ip_decrb"/>
    <property type="match status" value="1"/>
</dbReference>
<dbReference type="RefSeq" id="WP_056974124.1">
    <property type="nucleotide sequence ID" value="NZ_AYZL01000006.1"/>
</dbReference>
<dbReference type="FunFam" id="3.40.50.970:FF:000019">
    <property type="entry name" value="Pyruvate decarboxylase isozyme"/>
    <property type="match status" value="1"/>
</dbReference>
<evidence type="ECO:0000256" key="11">
    <source>
        <dbReference type="PIRSR" id="PIRSR036565-1"/>
    </source>
</evidence>
<gene>
    <name evidence="17" type="ORF">FC86_GL001165</name>
</gene>
<dbReference type="InterPro" id="IPR012001">
    <property type="entry name" value="Thiamin_PyroP_enz_TPP-bd_dom"/>
</dbReference>
<dbReference type="GO" id="GO:0000949">
    <property type="term" value="P:aromatic amino acid family catabolic process to alcohol via Ehrlich pathway"/>
    <property type="evidence" value="ECO:0007669"/>
    <property type="project" value="TreeGrafter"/>
</dbReference>
<comment type="cofactor">
    <cofactor evidence="12">
        <name>Mg(2+)</name>
        <dbReference type="ChEBI" id="CHEBI:18420"/>
    </cofactor>
    <text evidence="12">Binds 1 Mg(2+) per subunit.</text>
</comment>
<dbReference type="Pfam" id="PF00205">
    <property type="entry name" value="TPP_enzyme_M"/>
    <property type="match status" value="1"/>
</dbReference>
<evidence type="ECO:0000256" key="6">
    <source>
        <dbReference type="ARBA" id="ARBA00022723"/>
    </source>
</evidence>
<dbReference type="SUPFAM" id="SSF52467">
    <property type="entry name" value="DHS-like NAD/FAD-binding domain"/>
    <property type="match status" value="1"/>
</dbReference>
<dbReference type="GO" id="GO:0005829">
    <property type="term" value="C:cytosol"/>
    <property type="evidence" value="ECO:0007669"/>
    <property type="project" value="TreeGrafter"/>
</dbReference>
<evidence type="ECO:0000256" key="10">
    <source>
        <dbReference type="ARBA" id="ARBA00023239"/>
    </source>
</evidence>
<organism evidence="17 18">
    <name type="scientific">Holzapfeliella floricola DSM 23037 = JCM 16512</name>
    <dbReference type="NCBI Taxonomy" id="1423744"/>
    <lineage>
        <taxon>Bacteria</taxon>
        <taxon>Bacillati</taxon>
        <taxon>Bacillota</taxon>
        <taxon>Bacilli</taxon>
        <taxon>Lactobacillales</taxon>
        <taxon>Lactobacillaceae</taxon>
        <taxon>Holzapfeliella</taxon>
    </lineage>
</organism>
<evidence type="ECO:0000256" key="9">
    <source>
        <dbReference type="ARBA" id="ARBA00023052"/>
    </source>
</evidence>
<dbReference type="InterPro" id="IPR029035">
    <property type="entry name" value="DHS-like_NAD/FAD-binding_dom"/>
</dbReference>
<dbReference type="InterPro" id="IPR047213">
    <property type="entry name" value="TPP_PYR_PDC_IPDC-like"/>
</dbReference>
<evidence type="ECO:0000256" key="5">
    <source>
        <dbReference type="ARBA" id="ARBA00020054"/>
    </source>
</evidence>
<proteinExistence type="inferred from homology"/>
<dbReference type="GO" id="GO:0004737">
    <property type="term" value="F:pyruvate decarboxylase activity"/>
    <property type="evidence" value="ECO:0007669"/>
    <property type="project" value="TreeGrafter"/>
</dbReference>
<evidence type="ECO:0000313" key="17">
    <source>
        <dbReference type="EMBL" id="KRN04808.1"/>
    </source>
</evidence>
<dbReference type="SUPFAM" id="SSF52518">
    <property type="entry name" value="Thiamin diphosphate-binding fold (THDP-binding)"/>
    <property type="match status" value="2"/>
</dbReference>
<dbReference type="Pfam" id="PF02776">
    <property type="entry name" value="TPP_enzyme_N"/>
    <property type="match status" value="1"/>
</dbReference>
<comment type="cofactor">
    <cofactor evidence="2">
        <name>thiamine diphosphate</name>
        <dbReference type="ChEBI" id="CHEBI:58937"/>
    </cofactor>
</comment>
<evidence type="ECO:0000259" key="14">
    <source>
        <dbReference type="Pfam" id="PF00205"/>
    </source>
</evidence>
<keyword evidence="10" id="KW-0456">Lyase</keyword>
<dbReference type="CDD" id="cd02005">
    <property type="entry name" value="TPP_PDC_IPDC"/>
    <property type="match status" value="1"/>
</dbReference>